<evidence type="ECO:0000313" key="1">
    <source>
        <dbReference type="EMBL" id="GAH28951.1"/>
    </source>
</evidence>
<comment type="caution">
    <text evidence="1">The sequence shown here is derived from an EMBL/GenBank/DDBJ whole genome shotgun (WGS) entry which is preliminary data.</text>
</comment>
<name>X1E6U1_9ZZZZ</name>
<feature type="non-terminal residue" evidence="1">
    <location>
        <position position="1"/>
    </location>
</feature>
<dbReference type="AlphaFoldDB" id="X1E6U1"/>
<sequence length="44" mass="5026">HVLLDNMSTGNFLRHTLHLNTLAFRPQMALPVRARQVLSMIQIA</sequence>
<reference evidence="1" key="1">
    <citation type="journal article" date="2014" name="Front. Microbiol.">
        <title>High frequency of phylogenetically diverse reductive dehalogenase-homologous genes in deep subseafloor sedimentary metagenomes.</title>
        <authorList>
            <person name="Kawai M."/>
            <person name="Futagami T."/>
            <person name="Toyoda A."/>
            <person name="Takaki Y."/>
            <person name="Nishi S."/>
            <person name="Hori S."/>
            <person name="Arai W."/>
            <person name="Tsubouchi T."/>
            <person name="Morono Y."/>
            <person name="Uchiyama I."/>
            <person name="Ito T."/>
            <person name="Fujiyama A."/>
            <person name="Inagaki F."/>
            <person name="Takami H."/>
        </authorList>
    </citation>
    <scope>NUCLEOTIDE SEQUENCE</scope>
    <source>
        <strain evidence="1">Expedition CK06-06</strain>
    </source>
</reference>
<proteinExistence type="predicted"/>
<protein>
    <submittedName>
        <fullName evidence="1">Uncharacterized protein</fullName>
    </submittedName>
</protein>
<accession>X1E6U1</accession>
<organism evidence="1">
    <name type="scientific">marine sediment metagenome</name>
    <dbReference type="NCBI Taxonomy" id="412755"/>
    <lineage>
        <taxon>unclassified sequences</taxon>
        <taxon>metagenomes</taxon>
        <taxon>ecological metagenomes</taxon>
    </lineage>
</organism>
<dbReference type="EMBL" id="BARU01000209">
    <property type="protein sequence ID" value="GAH28951.1"/>
    <property type="molecule type" value="Genomic_DNA"/>
</dbReference>
<gene>
    <name evidence="1" type="ORF">S03H2_00854</name>
</gene>